<protein>
    <submittedName>
        <fullName evidence="5">Bacteriocin ABC transporter ATP-binding protein</fullName>
    </submittedName>
</protein>
<accession>A0A1D2LI98</accession>
<evidence type="ECO:0000259" key="4">
    <source>
        <dbReference type="PROSITE" id="PS50893"/>
    </source>
</evidence>
<name>A0A1D2LI98_BROTH</name>
<keyword evidence="2" id="KW-0547">Nucleotide-binding</keyword>
<dbReference type="InterPro" id="IPR050093">
    <property type="entry name" value="ABC_SmlMolc_Importer"/>
</dbReference>
<dbReference type="SMART" id="SM00382">
    <property type="entry name" value="AAA"/>
    <property type="match status" value="1"/>
</dbReference>
<dbReference type="OrthoDB" id="9791546at2"/>
<dbReference type="GO" id="GO:0005524">
    <property type="term" value="F:ATP binding"/>
    <property type="evidence" value="ECO:0007669"/>
    <property type="project" value="UniProtKB-KW"/>
</dbReference>
<dbReference type="PANTHER" id="PTHR42781">
    <property type="entry name" value="SPERMIDINE/PUTRESCINE IMPORT ATP-BINDING PROTEIN POTA"/>
    <property type="match status" value="1"/>
</dbReference>
<dbReference type="PROSITE" id="PS50893">
    <property type="entry name" value="ABC_TRANSPORTER_2"/>
    <property type="match status" value="1"/>
</dbReference>
<evidence type="ECO:0000313" key="5">
    <source>
        <dbReference type="EMBL" id="ATF26966.1"/>
    </source>
</evidence>
<dbReference type="AlphaFoldDB" id="A0A1D2LI98"/>
<dbReference type="STRING" id="2756.BFR44_04395"/>
<evidence type="ECO:0000313" key="6">
    <source>
        <dbReference type="Proteomes" id="UP000243591"/>
    </source>
</evidence>
<dbReference type="Proteomes" id="UP000243591">
    <property type="component" value="Chromosome"/>
</dbReference>
<reference evidence="5 6" key="1">
    <citation type="submission" date="2017-09" db="EMBL/GenBank/DDBJ databases">
        <title>Complete Genome Sequences of Two Strains of the Meat Spoilage Bacterium Brochothrix thermosphacta Isolated from Ground Chicken.</title>
        <authorList>
            <person name="Paoli G.C."/>
            <person name="Wijey C."/>
            <person name="Chen C.-Y."/>
            <person name="Nguyen L."/>
            <person name="Yan X."/>
            <person name="Irwin P.L."/>
        </authorList>
    </citation>
    <scope>NUCLEOTIDE SEQUENCE [LARGE SCALE GENOMIC DNA]</scope>
    <source>
        <strain evidence="5 6">BI</strain>
    </source>
</reference>
<dbReference type="RefSeq" id="WP_069125643.1">
    <property type="nucleotide sequence ID" value="NZ_CP023483.1"/>
</dbReference>
<dbReference type="Pfam" id="PF00005">
    <property type="entry name" value="ABC_tran"/>
    <property type="match status" value="1"/>
</dbReference>
<evidence type="ECO:0000256" key="1">
    <source>
        <dbReference type="ARBA" id="ARBA00022448"/>
    </source>
</evidence>
<dbReference type="PROSITE" id="PS00211">
    <property type="entry name" value="ABC_TRANSPORTER_1"/>
    <property type="match status" value="1"/>
</dbReference>
<dbReference type="GO" id="GO:0016887">
    <property type="term" value="F:ATP hydrolysis activity"/>
    <property type="evidence" value="ECO:0007669"/>
    <property type="project" value="InterPro"/>
</dbReference>
<keyword evidence="1" id="KW-0813">Transport</keyword>
<dbReference type="InterPro" id="IPR027417">
    <property type="entry name" value="P-loop_NTPase"/>
</dbReference>
<sequence length="202" mass="22453">MIRITNISKKFQGNSVVSDFSEHILENEMVAIMGPSGSGKTTLLNMIAGIEACDSGTVTINDNKNISNILKLRYDIALLFQNYGLIDQITVEANLMIAMKFSQEKNKNEAIKAVLIEFNLYDKRKQKVFTLSGGEQQRIALARIMLKPHTIILADEPTGSLDAINKEFVMSQLIKFKKAGKTIVVVTHDQTVSAMCDRTITL</sequence>
<dbReference type="InterPro" id="IPR003593">
    <property type="entry name" value="AAA+_ATPase"/>
</dbReference>
<proteinExistence type="predicted"/>
<feature type="domain" description="ABC transporter" evidence="4">
    <location>
        <begin position="2"/>
        <end position="202"/>
    </location>
</feature>
<keyword evidence="3 5" id="KW-0067">ATP-binding</keyword>
<keyword evidence="6" id="KW-1185">Reference proteome</keyword>
<gene>
    <name evidence="5" type="ORF">CNY62_11690</name>
</gene>
<dbReference type="InterPro" id="IPR003439">
    <property type="entry name" value="ABC_transporter-like_ATP-bd"/>
</dbReference>
<dbReference type="EMBL" id="CP023483">
    <property type="protein sequence ID" value="ATF26966.1"/>
    <property type="molecule type" value="Genomic_DNA"/>
</dbReference>
<dbReference type="KEGG" id="bths:CNY62_11690"/>
<dbReference type="SUPFAM" id="SSF52540">
    <property type="entry name" value="P-loop containing nucleoside triphosphate hydrolases"/>
    <property type="match status" value="1"/>
</dbReference>
<dbReference type="InterPro" id="IPR017871">
    <property type="entry name" value="ABC_transporter-like_CS"/>
</dbReference>
<dbReference type="PANTHER" id="PTHR42781:SF4">
    <property type="entry name" value="SPERMIDINE_PUTRESCINE IMPORT ATP-BINDING PROTEIN POTA"/>
    <property type="match status" value="1"/>
</dbReference>
<evidence type="ECO:0000256" key="3">
    <source>
        <dbReference type="ARBA" id="ARBA00022840"/>
    </source>
</evidence>
<evidence type="ECO:0000256" key="2">
    <source>
        <dbReference type="ARBA" id="ARBA00022741"/>
    </source>
</evidence>
<organism evidence="5 6">
    <name type="scientific">Brochothrix thermosphacta</name>
    <name type="common">Microbacterium thermosphactum</name>
    <dbReference type="NCBI Taxonomy" id="2756"/>
    <lineage>
        <taxon>Bacteria</taxon>
        <taxon>Bacillati</taxon>
        <taxon>Bacillota</taxon>
        <taxon>Bacilli</taxon>
        <taxon>Bacillales</taxon>
        <taxon>Listeriaceae</taxon>
        <taxon>Brochothrix</taxon>
    </lineage>
</organism>
<dbReference type="Gene3D" id="3.40.50.300">
    <property type="entry name" value="P-loop containing nucleotide triphosphate hydrolases"/>
    <property type="match status" value="1"/>
</dbReference>